<dbReference type="Gene3D" id="2.30.29.30">
    <property type="entry name" value="Pleckstrin-homology domain (PH domain)/Phosphotyrosine-binding domain (PTB)"/>
    <property type="match status" value="1"/>
</dbReference>
<feature type="signal peptide" evidence="2">
    <location>
        <begin position="1"/>
        <end position="37"/>
    </location>
</feature>
<feature type="compositionally biased region" description="Basic and acidic residues" evidence="1">
    <location>
        <begin position="146"/>
        <end position="170"/>
    </location>
</feature>
<dbReference type="OrthoDB" id="8059989at2759"/>
<dbReference type="SUPFAM" id="SSF50729">
    <property type="entry name" value="PH domain-like"/>
    <property type="match status" value="1"/>
</dbReference>
<feature type="compositionally biased region" description="Basic and acidic residues" evidence="1">
    <location>
        <begin position="229"/>
        <end position="239"/>
    </location>
</feature>
<dbReference type="RefSeq" id="XP_040640772.1">
    <property type="nucleotide sequence ID" value="XM_040778329.1"/>
</dbReference>
<evidence type="ECO:0000256" key="2">
    <source>
        <dbReference type="SAM" id="SignalP"/>
    </source>
</evidence>
<dbReference type="SMART" id="SM00325">
    <property type="entry name" value="RhoGEF"/>
    <property type="match status" value="1"/>
</dbReference>
<dbReference type="Gene3D" id="1.20.900.10">
    <property type="entry name" value="Dbl homology (DH) domain"/>
    <property type="match status" value="1"/>
</dbReference>
<dbReference type="Pfam" id="PF00621">
    <property type="entry name" value="RhoGEF"/>
    <property type="match status" value="1"/>
</dbReference>
<sequence>MTFCCKKHGSVHNGFICIRAWSLLPSWLLVQLPTGLAMPPCGFVVSPYGQPVISPVALQTSYIRDNFTDLFNIPTRRWAMMEFDDNGDSQNPLLVIEDTESDANLVDAPEVQEPEPMNTTWSPSTFKKFIDYLRSKKPPRPQKYVEGWHNDPPIKPRDDDSQANDSRDHSFDHVLSPYHAIQDQQWEQLSGYSSQLGTVKTNSLSAMSQSAVRSRRTTQSTVNRSSSSELRRSTERRSTDIEGLRLVRSSSIDDDAQRRAIKRRQAIQEILTSESDYVLGLKALTGVLSLFETRPAIYHNVQKLREIHEHFLVQLQNVSPPKSATTDAELANLISGGLSKHSSLRGFRSLQNRSLRTRNFKQKFNLRVKLIAADPTEARDVARVIQTLSTSAGAYVKFCSNKDLLKKDLSFLRESIPNWALFDQGIEALSRSVTPMESRRPKENRSMTLNDLLIKPIQRVCKYHLLLKQLSDFTLSSDCPSADHDIRQALEIMKALGDKVNSATGNLAYEDRIRKTIGLQEKLGSFQSGALRDIYKQLGPMVMCGVLHVTYQSGDHIKGTYMVCILFDNYLLLAKYVEESRQLQPVACLYVWDLKIDCLRNGKGLSCYECLFSWKLVFHHQNDHYEFVLSASTAAEERQWASEIVKSTQKVEPVPEPRRFSVLTLDVEPFERSSAAIGRKSSVHSLSTSRTNNNSQHVIIERTHHPNSSEAVHPVEGEIERPRVMPPQAALTLVTRRQDRIRLEQFISDEYTRDVLPFPGMVLGYQDKRHKKMKGSVHATFTKRSVSLSKIVNTTTGTDHHRTDSLSKGTDGIVARPLHDLFPYDDEKGFVLLEAPPEANQPASTLKLGKMSRRTTSATRTASQGSKSYGVLGSPTWKSFGSLFHTISPRRHKRTGSWLSKSEA</sequence>
<dbReference type="PROSITE" id="PS50010">
    <property type="entry name" value="DH_2"/>
    <property type="match status" value="1"/>
</dbReference>
<feature type="region of interest" description="Disordered" evidence="1">
    <location>
        <begin position="203"/>
        <end position="239"/>
    </location>
</feature>
<evidence type="ECO:0000313" key="4">
    <source>
        <dbReference type="EMBL" id="EYE97084.1"/>
    </source>
</evidence>
<keyword evidence="2" id="KW-0732">Signal</keyword>
<dbReference type="Proteomes" id="UP000019804">
    <property type="component" value="Unassembled WGS sequence"/>
</dbReference>
<feature type="domain" description="DH" evidence="3">
    <location>
        <begin position="262"/>
        <end position="503"/>
    </location>
</feature>
<dbReference type="GO" id="GO:0035556">
    <property type="term" value="P:intracellular signal transduction"/>
    <property type="evidence" value="ECO:0007669"/>
    <property type="project" value="InterPro"/>
</dbReference>
<proteinExistence type="predicted"/>
<feature type="region of interest" description="Disordered" evidence="1">
    <location>
        <begin position="137"/>
        <end position="170"/>
    </location>
</feature>
<dbReference type="InterPro" id="IPR011993">
    <property type="entry name" value="PH-like_dom_sf"/>
</dbReference>
<accession>A0A017SKF3</accession>
<dbReference type="SUPFAM" id="SSF48065">
    <property type="entry name" value="DBL homology domain (DH-domain)"/>
    <property type="match status" value="1"/>
</dbReference>
<dbReference type="GO" id="GO:0005737">
    <property type="term" value="C:cytoplasm"/>
    <property type="evidence" value="ECO:0007669"/>
    <property type="project" value="TreeGrafter"/>
</dbReference>
<dbReference type="InterPro" id="IPR035899">
    <property type="entry name" value="DBL_dom_sf"/>
</dbReference>
<feature type="chain" id="PRO_5001496265" description="DH domain-containing protein" evidence="2">
    <location>
        <begin position="38"/>
        <end position="904"/>
    </location>
</feature>
<dbReference type="PROSITE" id="PS00741">
    <property type="entry name" value="DH_1"/>
    <property type="match status" value="1"/>
</dbReference>
<reference evidence="5" key="1">
    <citation type="journal article" date="2014" name="Nat. Commun.">
        <title>Genomic adaptations of the halophilic Dead Sea filamentous fungus Eurotium rubrum.</title>
        <authorList>
            <person name="Kis-Papo T."/>
            <person name="Weig A.R."/>
            <person name="Riley R."/>
            <person name="Persoh D."/>
            <person name="Salamov A."/>
            <person name="Sun H."/>
            <person name="Lipzen A."/>
            <person name="Wasser S.P."/>
            <person name="Rambold G."/>
            <person name="Grigoriev I.V."/>
            <person name="Nevo E."/>
        </authorList>
    </citation>
    <scope>NUCLEOTIDE SEQUENCE [LARGE SCALE GENOMIC DNA]</scope>
    <source>
        <strain evidence="5">CBS 135680</strain>
    </source>
</reference>
<dbReference type="HOGENOM" id="CLU_010210_1_0_1"/>
<dbReference type="STRING" id="1388766.A0A017SKF3"/>
<name>A0A017SKF3_ASPRC</name>
<evidence type="ECO:0000259" key="3">
    <source>
        <dbReference type="PROSITE" id="PS50010"/>
    </source>
</evidence>
<keyword evidence="5" id="KW-1185">Reference proteome</keyword>
<organism evidence="4 5">
    <name type="scientific">Aspergillus ruber (strain CBS 135680)</name>
    <dbReference type="NCBI Taxonomy" id="1388766"/>
    <lineage>
        <taxon>Eukaryota</taxon>
        <taxon>Fungi</taxon>
        <taxon>Dikarya</taxon>
        <taxon>Ascomycota</taxon>
        <taxon>Pezizomycotina</taxon>
        <taxon>Eurotiomycetes</taxon>
        <taxon>Eurotiomycetidae</taxon>
        <taxon>Eurotiales</taxon>
        <taxon>Aspergillaceae</taxon>
        <taxon>Aspergillus</taxon>
        <taxon>Aspergillus subgen. Aspergillus</taxon>
    </lineage>
</organism>
<dbReference type="InterPro" id="IPR000219">
    <property type="entry name" value="DH_dom"/>
</dbReference>
<dbReference type="AlphaFoldDB" id="A0A017SKF3"/>
<evidence type="ECO:0000256" key="1">
    <source>
        <dbReference type="SAM" id="MobiDB-lite"/>
    </source>
</evidence>
<dbReference type="PANTHER" id="PTHR45818">
    <property type="entry name" value="PROTEIN VAV"/>
    <property type="match status" value="1"/>
</dbReference>
<dbReference type="EMBL" id="KK088416">
    <property type="protein sequence ID" value="EYE97084.1"/>
    <property type="molecule type" value="Genomic_DNA"/>
</dbReference>
<protein>
    <recommendedName>
        <fullName evidence="3">DH domain-containing protein</fullName>
    </recommendedName>
</protein>
<dbReference type="InterPro" id="IPR001331">
    <property type="entry name" value="GDS_CDC24_CS"/>
</dbReference>
<dbReference type="GeneID" id="63693453"/>
<feature type="compositionally biased region" description="Polar residues" evidence="1">
    <location>
        <begin position="203"/>
        <end position="223"/>
    </location>
</feature>
<evidence type="ECO:0000313" key="5">
    <source>
        <dbReference type="Proteomes" id="UP000019804"/>
    </source>
</evidence>
<dbReference type="GO" id="GO:0005085">
    <property type="term" value="F:guanyl-nucleotide exchange factor activity"/>
    <property type="evidence" value="ECO:0007669"/>
    <property type="project" value="InterPro"/>
</dbReference>
<dbReference type="PANTHER" id="PTHR45818:SF3">
    <property type="entry name" value="PROTEIN VAV"/>
    <property type="match status" value="1"/>
</dbReference>
<gene>
    <name evidence="4" type="ORF">EURHEDRAFT_318834</name>
</gene>